<dbReference type="PANTHER" id="PTHR38134:SF2">
    <property type="entry name" value="GALACTOKINASE"/>
    <property type="match status" value="1"/>
</dbReference>
<dbReference type="OrthoDB" id="1684102at2759"/>
<keyword evidence="4" id="KW-1185">Reference proteome</keyword>
<dbReference type="GeneID" id="9592673"/>
<gene>
    <name evidence="3" type="ORF">SCHCODRAFT_108668</name>
</gene>
<dbReference type="RefSeq" id="XP_003032016.1">
    <property type="nucleotide sequence ID" value="XM_003031970.1"/>
</dbReference>
<keyword evidence="2" id="KW-1133">Transmembrane helix</keyword>
<sequence>MLSTLLYGFYVAVAYECTRMLWMKRKHRRVHKYLVATHVVLFVLVNLRCITTLVRCLIGLRFHQQPDGSIDTGSLNSAQSMIANIAWFLCILVSDAFIIYRVHVVWRANYHVVTPLVLGWIGNAATGVWLLYTLRTYGPGASVFEGLLTPANIAFIAFTLYTNLAASLLIAYRIWHVRRGVEHLTDGNDTVSNLVGIILESAGFYSILLVVHIILLGVGSLVSYICVDMEAPVIGIVFSYIIIRVSEGVAHGNTSSGGPTSGDTSGPRRTWNSGARPGVGMNTIDVAIRLETVTHHDRYGHATRVSALTTHLLQLPEEVRPTVYLVSSAPQHVFADSRAWYSSSSYSGAGEVTRYQVDRRKSVEVLKAFLHRKDVLLTAEAGWLREIGAQGVLSDAAFLGCLAAKEAGLPSILTTNFTFDSVYSYLGTPLLEGSTSDHLHLDEKPSEAYEDSPIPQAELEPLVNEIISGYRCADLLLCLPGCIPIPSFSSRPALPAPDWVNPSTNTLLPDVIQHLLALRSGAPQELHPPATASGRPRAVVPAPLLVRPSSTAAVYMPSGRARFLSSIGIPENLHDRKILIVSFGGQVIRCPKRNSNSRPSSRSHTPSPSFHAGMSSLTTLGNNKENLAHLLSSSAFSQGRPLLSRIATPKHLWVPGAPAPVTKPSPAPTPFSSPVTNAQMPTFDALLTPTQSRSQTETTPTFNAFAIPPTPVLNGDSDLPSGSADGELADEPRLLPDDSRIAIICGVSKEQWAKEDKDEHMPEDFFIAPKDVYMPDLTAVADCLLGKLGYGTVSECIDACTPFVYVSRPLFIEEHGLRLLLDEEGTGVELARAAYEQGDWAGAVEEAYQRGAPSKALKRALERVISRRKEDTVLGDGSLSRTGGTSIAHGGATQGVGDVDFGASLPQVQQQTRKMARAVVEWFGGADLSVFDDVRAGLKQSALPY</sequence>
<feature type="transmembrane region" description="Helical" evidence="2">
    <location>
        <begin position="152"/>
        <end position="172"/>
    </location>
</feature>
<evidence type="ECO:0000256" key="2">
    <source>
        <dbReference type="SAM" id="Phobius"/>
    </source>
</evidence>
<feature type="region of interest" description="Disordered" evidence="1">
    <location>
        <begin position="590"/>
        <end position="618"/>
    </location>
</feature>
<dbReference type="AlphaFoldDB" id="D8Q3U4"/>
<evidence type="ECO:0000313" key="3">
    <source>
        <dbReference type="EMBL" id="EFI97113.1"/>
    </source>
</evidence>
<reference evidence="3 4" key="1">
    <citation type="journal article" date="2010" name="Nat. Biotechnol.">
        <title>Genome sequence of the model mushroom Schizophyllum commune.</title>
        <authorList>
            <person name="Ohm R.A."/>
            <person name="de Jong J.F."/>
            <person name="Lugones L.G."/>
            <person name="Aerts A."/>
            <person name="Kothe E."/>
            <person name="Stajich J.E."/>
            <person name="de Vries R.P."/>
            <person name="Record E."/>
            <person name="Levasseur A."/>
            <person name="Baker S.E."/>
            <person name="Bartholomew K.A."/>
            <person name="Coutinho P.M."/>
            <person name="Erdmann S."/>
            <person name="Fowler T.J."/>
            <person name="Gathman A.C."/>
            <person name="Lombard V."/>
            <person name="Henrissat B."/>
            <person name="Knabe N."/>
            <person name="Kuees U."/>
            <person name="Lilly W.W."/>
            <person name="Lindquist E."/>
            <person name="Lucas S."/>
            <person name="Magnuson J.K."/>
            <person name="Piumi F."/>
            <person name="Raudaskoski M."/>
            <person name="Salamov A."/>
            <person name="Schmutz J."/>
            <person name="Schwarze F.W.M.R."/>
            <person name="vanKuyk P.A."/>
            <person name="Horton J.S."/>
            <person name="Grigoriev I.V."/>
            <person name="Woesten H.A.B."/>
        </authorList>
    </citation>
    <scope>NUCLEOTIDE SEQUENCE [LARGE SCALE GENOMIC DNA]</scope>
    <source>
        <strain evidence="4">H4-8 / FGSC 9210</strain>
    </source>
</reference>
<evidence type="ECO:0000313" key="4">
    <source>
        <dbReference type="Proteomes" id="UP000007431"/>
    </source>
</evidence>
<name>D8Q3U4_SCHCM</name>
<dbReference type="InterPro" id="IPR053205">
    <property type="entry name" value="GHMP_kinase_L-arabinokinase"/>
</dbReference>
<feature type="transmembrane region" description="Helical" evidence="2">
    <location>
        <begin position="34"/>
        <end position="60"/>
    </location>
</feature>
<proteinExistence type="predicted"/>
<keyword evidence="2" id="KW-0472">Membrane</keyword>
<dbReference type="eggNOG" id="KOG0631">
    <property type="taxonomic scope" value="Eukaryota"/>
</dbReference>
<organism evidence="4">
    <name type="scientific">Schizophyllum commune (strain H4-8 / FGSC 9210)</name>
    <name type="common">Split gill fungus</name>
    <dbReference type="NCBI Taxonomy" id="578458"/>
    <lineage>
        <taxon>Eukaryota</taxon>
        <taxon>Fungi</taxon>
        <taxon>Dikarya</taxon>
        <taxon>Basidiomycota</taxon>
        <taxon>Agaricomycotina</taxon>
        <taxon>Agaricomycetes</taxon>
        <taxon>Agaricomycetidae</taxon>
        <taxon>Agaricales</taxon>
        <taxon>Schizophyllaceae</taxon>
        <taxon>Schizophyllum</taxon>
    </lineage>
</organism>
<dbReference type="KEGG" id="scm:SCHCO_02668278"/>
<feature type="compositionally biased region" description="Low complexity" evidence="1">
    <location>
        <begin position="254"/>
        <end position="267"/>
    </location>
</feature>
<feature type="region of interest" description="Disordered" evidence="1">
    <location>
        <begin position="252"/>
        <end position="278"/>
    </location>
</feature>
<dbReference type="EMBL" id="GL377306">
    <property type="protein sequence ID" value="EFI97113.1"/>
    <property type="molecule type" value="Genomic_DNA"/>
</dbReference>
<feature type="transmembrane region" description="Helical" evidence="2">
    <location>
        <begin position="80"/>
        <end position="100"/>
    </location>
</feature>
<dbReference type="STRING" id="578458.D8Q3U4"/>
<dbReference type="PANTHER" id="PTHR38134">
    <property type="entry name" value="SLR1395 PROTEIN"/>
    <property type="match status" value="1"/>
</dbReference>
<protein>
    <submittedName>
        <fullName evidence="3">Uncharacterized protein</fullName>
    </submittedName>
</protein>
<feature type="non-terminal residue" evidence="3">
    <location>
        <position position="945"/>
    </location>
</feature>
<dbReference type="OMA" id="AHYRYAE"/>
<dbReference type="HOGENOM" id="CLU_311033_0_0_1"/>
<accession>D8Q3U4</accession>
<keyword evidence="2" id="KW-0812">Transmembrane</keyword>
<feature type="transmembrane region" description="Helical" evidence="2">
    <location>
        <begin position="6"/>
        <end position="22"/>
    </location>
</feature>
<dbReference type="InParanoid" id="D8Q3U4"/>
<dbReference type="VEuPathDB" id="FungiDB:SCHCODRAFT_02668278"/>
<feature type="transmembrane region" description="Helical" evidence="2">
    <location>
        <begin position="112"/>
        <end position="132"/>
    </location>
</feature>
<dbReference type="Proteomes" id="UP000007431">
    <property type="component" value="Unassembled WGS sequence"/>
</dbReference>
<feature type="transmembrane region" description="Helical" evidence="2">
    <location>
        <begin position="193"/>
        <end position="215"/>
    </location>
</feature>
<evidence type="ECO:0000256" key="1">
    <source>
        <dbReference type="SAM" id="MobiDB-lite"/>
    </source>
</evidence>
<feature type="compositionally biased region" description="Low complexity" evidence="1">
    <location>
        <begin position="593"/>
        <end position="609"/>
    </location>
</feature>